<dbReference type="WBParaSite" id="jg24932">
    <property type="protein sequence ID" value="jg24932"/>
    <property type="gene ID" value="jg24932"/>
</dbReference>
<protein>
    <submittedName>
        <fullName evidence="2">Uncharacterized protein</fullName>
    </submittedName>
</protein>
<proteinExistence type="predicted"/>
<sequence>MNSFEWTNKDVVDKLQARKEGKILDADVQEFLKSGYDKEVPRMTIFRHLPASTTAEPEGRVIELKSKFGGTMLAVRDGQEFRAFMYWRGRNTRLAIGKLSLMLEETNTFSLFFKI</sequence>
<name>A0A915DZS5_9BILA</name>
<evidence type="ECO:0000313" key="2">
    <source>
        <dbReference type="WBParaSite" id="jg24932"/>
    </source>
</evidence>
<evidence type="ECO:0000313" key="1">
    <source>
        <dbReference type="Proteomes" id="UP000887574"/>
    </source>
</evidence>
<dbReference type="AlphaFoldDB" id="A0A915DZS5"/>
<keyword evidence="1" id="KW-1185">Reference proteome</keyword>
<reference evidence="2" key="1">
    <citation type="submission" date="2022-11" db="UniProtKB">
        <authorList>
            <consortium name="WormBaseParasite"/>
        </authorList>
    </citation>
    <scope>IDENTIFICATION</scope>
</reference>
<dbReference type="Proteomes" id="UP000887574">
    <property type="component" value="Unplaced"/>
</dbReference>
<accession>A0A915DZS5</accession>
<organism evidence="1 2">
    <name type="scientific">Ditylenchus dipsaci</name>
    <dbReference type="NCBI Taxonomy" id="166011"/>
    <lineage>
        <taxon>Eukaryota</taxon>
        <taxon>Metazoa</taxon>
        <taxon>Ecdysozoa</taxon>
        <taxon>Nematoda</taxon>
        <taxon>Chromadorea</taxon>
        <taxon>Rhabditida</taxon>
        <taxon>Tylenchina</taxon>
        <taxon>Tylenchomorpha</taxon>
        <taxon>Sphaerularioidea</taxon>
        <taxon>Anguinidae</taxon>
        <taxon>Anguininae</taxon>
        <taxon>Ditylenchus</taxon>
    </lineage>
</organism>